<feature type="compositionally biased region" description="Basic and acidic residues" evidence="1">
    <location>
        <begin position="174"/>
        <end position="202"/>
    </location>
</feature>
<feature type="compositionally biased region" description="Basic and acidic residues" evidence="1">
    <location>
        <begin position="934"/>
        <end position="957"/>
    </location>
</feature>
<protein>
    <recommendedName>
        <fullName evidence="2">DUF4590 domain-containing protein</fullName>
    </recommendedName>
</protein>
<evidence type="ECO:0000313" key="4">
    <source>
        <dbReference type="Proteomes" id="UP000694424"/>
    </source>
</evidence>
<dbReference type="Pfam" id="PF15257">
    <property type="entry name" value="DUF4590"/>
    <property type="match status" value="1"/>
</dbReference>
<dbReference type="AlphaFoldDB" id="A0A8B9Q3B7"/>
<dbReference type="Ensembl" id="ENSAOWT00000023281.1">
    <property type="protein sequence ID" value="ENSAOWP00000020538.1"/>
    <property type="gene ID" value="ENSAOWG00000013897.1"/>
</dbReference>
<feature type="compositionally biased region" description="Basic and acidic residues" evidence="1">
    <location>
        <begin position="357"/>
        <end position="376"/>
    </location>
</feature>
<feature type="compositionally biased region" description="Acidic residues" evidence="1">
    <location>
        <begin position="703"/>
        <end position="715"/>
    </location>
</feature>
<keyword evidence="4" id="KW-1185">Reference proteome</keyword>
<dbReference type="Proteomes" id="UP000694424">
    <property type="component" value="Unplaced"/>
</dbReference>
<dbReference type="PANTHER" id="PTHR23034:SF2">
    <property type="entry name" value="GLUTAMATE-RICH PROTEIN 3"/>
    <property type="match status" value="1"/>
</dbReference>
<feature type="compositionally biased region" description="Basic and acidic residues" evidence="1">
    <location>
        <begin position="297"/>
        <end position="308"/>
    </location>
</feature>
<reference evidence="3" key="2">
    <citation type="submission" date="2025-09" db="UniProtKB">
        <authorList>
            <consortium name="Ensembl"/>
        </authorList>
    </citation>
    <scope>IDENTIFICATION</scope>
</reference>
<feature type="compositionally biased region" description="Low complexity" evidence="1">
    <location>
        <begin position="341"/>
        <end position="351"/>
    </location>
</feature>
<feature type="compositionally biased region" description="Polar residues" evidence="1">
    <location>
        <begin position="28"/>
        <end position="43"/>
    </location>
</feature>
<feature type="compositionally biased region" description="Acidic residues" evidence="1">
    <location>
        <begin position="264"/>
        <end position="279"/>
    </location>
</feature>
<feature type="compositionally biased region" description="Basic and acidic residues" evidence="1">
    <location>
        <begin position="229"/>
        <end position="250"/>
    </location>
</feature>
<feature type="compositionally biased region" description="Basic and acidic residues" evidence="1">
    <location>
        <begin position="583"/>
        <end position="600"/>
    </location>
</feature>
<feature type="region of interest" description="Disordered" evidence="1">
    <location>
        <begin position="583"/>
        <end position="606"/>
    </location>
</feature>
<accession>A0A8B9Q3B7</accession>
<feature type="compositionally biased region" description="Basic and acidic residues" evidence="1">
    <location>
        <begin position="634"/>
        <end position="651"/>
    </location>
</feature>
<feature type="compositionally biased region" description="Acidic residues" evidence="1">
    <location>
        <begin position="318"/>
        <end position="330"/>
    </location>
</feature>
<feature type="region of interest" description="Disordered" evidence="1">
    <location>
        <begin position="696"/>
        <end position="738"/>
    </location>
</feature>
<feature type="compositionally biased region" description="Acidic residues" evidence="1">
    <location>
        <begin position="847"/>
        <end position="856"/>
    </location>
</feature>
<feature type="region of interest" description="Disordered" evidence="1">
    <location>
        <begin position="628"/>
        <end position="660"/>
    </location>
</feature>
<evidence type="ECO:0000256" key="1">
    <source>
        <dbReference type="SAM" id="MobiDB-lite"/>
    </source>
</evidence>
<sequence length="1082" mass="117545">MQGLLRLQPLRSCAAVGSVPKTSDSKQRSPTLENDQQFASGNSGKFHKPSLRSNAFVTMIFLGKSVHLSHDDTDYRDEIKVYQQHCGGENLCVYKGKLLEGETFQFISRRHHGFPFSLTFFLNGMQVDRLSSCCEYKHQKHSRLGGRHGYFGFLNVERASPCYRCIIAMGLDKKPSPPKRKMEEDHEKQAGFLRDGVHKEPSESSVEQNTGKDSMLVILSGHGAGVEPMEDKTETGEEYRREEMKELSDHETEDSQEDIGKNDYDEDFEADEVSEEEQTGDQMNGTSKSSSDYENDNSDHEKERRDSSQKALQASDGEKDENDGYSDSDSEDNKQDRRSTHSLSSMSTLYSSEDDSAEKINDNVKGNEEYDIERASDNTAHACYGNENGENKLLRMEDNLETFSLEKERIDEAEKTETEDLTARENTEFFCENIMAIQHQGPEVDGELKQAGSVESNTREDGEKNARNRKEDGEEDVLVSLESNMMEVEDRNEDFPQSDEGGDCKSVQEKIAEAIENDHHMNSELEASDSRTDEKEENLTSTEHDINEAPDGAFLAEETRTLEIQKAAEQVVQEGQMVGEKQALEKGDFVAEEGDAHAEEAGQETALEGDLLSKEDTVAVMLVEGQLAVEESAPEERAMTEEDPKEKETGRGGEVTFGEQEVLKDVKEGEEALKEQTFEGEEVVRTVVLIGKEVDGAASEGDQVAEEASEGEEAVQEASEAKEVVSETVSEAEEAVEEGSFVGKDIVEVAVSEGEEAVEDANLAEEIVGVVGPEGEEAIEEAVSEGEEAVEKPGALLETLGEMEVCTGEAAPGREEFKKPKEFPQLKAVGEEWMEMGKAATGAAVSETDEPSDVEESSLLRAEDAVEDSVESGKCSFLQVAPGLEALVDAGRVPVSEGSSQLEKTATAEEEESLPGADKVALLRGNPSLGCKAQTDRAKEEKTDKGVMGESVEKATEESGCGEEVADGAAGPRELAAGMEELLETAVGKMTEKVMLNVEMPLGKEVIGTSATPVEELSESAAGEVGTETCTVVGKEGEMEGAMMGDQAAAGRAVLPKEAGVGGAAVGTVLDAAVTGDGRRAE</sequence>
<dbReference type="InterPro" id="IPR027962">
    <property type="entry name" value="ERICH3"/>
</dbReference>
<feature type="domain" description="DUF4590" evidence="2">
    <location>
        <begin position="67"/>
        <end position="179"/>
    </location>
</feature>
<name>A0A8B9Q3B7_APTOW</name>
<feature type="region of interest" description="Disordered" evidence="1">
    <location>
        <begin position="894"/>
        <end position="966"/>
    </location>
</feature>
<feature type="compositionally biased region" description="Acidic residues" evidence="1">
    <location>
        <begin position="490"/>
        <end position="501"/>
    </location>
</feature>
<feature type="compositionally biased region" description="Basic and acidic residues" evidence="1">
    <location>
        <begin position="457"/>
        <end position="472"/>
    </location>
</feature>
<feature type="region of interest" description="Disordered" evidence="1">
    <location>
        <begin position="441"/>
        <end position="552"/>
    </location>
</feature>
<evidence type="ECO:0000313" key="3">
    <source>
        <dbReference type="Ensembl" id="ENSAOWP00000020538.1"/>
    </source>
</evidence>
<reference evidence="3" key="1">
    <citation type="submission" date="2025-08" db="UniProtKB">
        <authorList>
            <consortium name="Ensembl"/>
        </authorList>
    </citation>
    <scope>IDENTIFICATION</scope>
</reference>
<feature type="region of interest" description="Disordered" evidence="1">
    <location>
        <begin position="838"/>
        <end position="859"/>
    </location>
</feature>
<feature type="region of interest" description="Disordered" evidence="1">
    <location>
        <begin position="16"/>
        <end position="46"/>
    </location>
</feature>
<dbReference type="InterPro" id="IPR048257">
    <property type="entry name" value="DUF4590"/>
</dbReference>
<dbReference type="PANTHER" id="PTHR23034">
    <property type="entry name" value="GLUTAMATE-RICH PROTEIN 3"/>
    <property type="match status" value="1"/>
</dbReference>
<feature type="compositionally biased region" description="Basic and acidic residues" evidence="1">
    <location>
        <begin position="502"/>
        <end position="547"/>
    </location>
</feature>
<organism evidence="3 4">
    <name type="scientific">Apteryx owenii</name>
    <name type="common">Little spotted kiwi</name>
    <dbReference type="NCBI Taxonomy" id="8824"/>
    <lineage>
        <taxon>Eukaryota</taxon>
        <taxon>Metazoa</taxon>
        <taxon>Chordata</taxon>
        <taxon>Craniata</taxon>
        <taxon>Vertebrata</taxon>
        <taxon>Euteleostomi</taxon>
        <taxon>Archelosauria</taxon>
        <taxon>Archosauria</taxon>
        <taxon>Dinosauria</taxon>
        <taxon>Saurischia</taxon>
        <taxon>Theropoda</taxon>
        <taxon>Coelurosauria</taxon>
        <taxon>Aves</taxon>
        <taxon>Palaeognathae</taxon>
        <taxon>Apterygiformes</taxon>
        <taxon>Apterygidae</taxon>
        <taxon>Apteryx</taxon>
    </lineage>
</organism>
<feature type="compositionally biased region" description="Polar residues" evidence="1">
    <location>
        <begin position="280"/>
        <end position="292"/>
    </location>
</feature>
<feature type="region of interest" description="Disordered" evidence="1">
    <location>
        <begin position="174"/>
        <end position="384"/>
    </location>
</feature>
<feature type="compositionally biased region" description="Polar residues" evidence="1">
    <location>
        <begin position="203"/>
        <end position="212"/>
    </location>
</feature>
<evidence type="ECO:0000259" key="2">
    <source>
        <dbReference type="Pfam" id="PF15257"/>
    </source>
</evidence>
<proteinExistence type="predicted"/>